<dbReference type="InterPro" id="IPR018060">
    <property type="entry name" value="HTH_AraC"/>
</dbReference>
<dbReference type="RefSeq" id="WP_172873223.1">
    <property type="nucleotide sequence ID" value="NZ_JABRWL010000003.1"/>
</dbReference>
<geneLocation type="plasmid" evidence="5">
    <name>unnamed5</name>
</geneLocation>
<accession>A0AA44EHE4</accession>
<proteinExistence type="predicted"/>
<dbReference type="PANTHER" id="PTHR47504:SF5">
    <property type="entry name" value="RIGHT ORIGIN-BINDING PROTEIN"/>
    <property type="match status" value="1"/>
</dbReference>
<evidence type="ECO:0000313" key="6">
    <source>
        <dbReference type="Proteomes" id="UP001155820"/>
    </source>
</evidence>
<keyword evidence="1" id="KW-0805">Transcription regulation</keyword>
<feature type="domain" description="HTH araC/xylS-type" evidence="4">
    <location>
        <begin position="5"/>
        <end position="103"/>
    </location>
</feature>
<dbReference type="EMBL" id="JABRWM010000005">
    <property type="protein sequence ID" value="NRF18117.1"/>
    <property type="molecule type" value="Genomic_DNA"/>
</dbReference>
<organism evidence="5 6">
    <name type="scientific">Agrobacterium pusense</name>
    <dbReference type="NCBI Taxonomy" id="648995"/>
    <lineage>
        <taxon>Bacteria</taxon>
        <taxon>Pseudomonadati</taxon>
        <taxon>Pseudomonadota</taxon>
        <taxon>Alphaproteobacteria</taxon>
        <taxon>Hyphomicrobiales</taxon>
        <taxon>Rhizobiaceae</taxon>
        <taxon>Rhizobium/Agrobacterium group</taxon>
        <taxon>Agrobacterium</taxon>
    </lineage>
</organism>
<dbReference type="Gene3D" id="1.10.10.60">
    <property type="entry name" value="Homeodomain-like"/>
    <property type="match status" value="2"/>
</dbReference>
<protein>
    <submittedName>
        <fullName evidence="5">AraC family transcriptional regulator</fullName>
    </submittedName>
</protein>
<dbReference type="InterPro" id="IPR029442">
    <property type="entry name" value="GyrI-like"/>
</dbReference>
<evidence type="ECO:0000313" key="5">
    <source>
        <dbReference type="EMBL" id="NRF18117.1"/>
    </source>
</evidence>
<evidence type="ECO:0000256" key="2">
    <source>
        <dbReference type="ARBA" id="ARBA00023125"/>
    </source>
</evidence>
<dbReference type="PROSITE" id="PS00041">
    <property type="entry name" value="HTH_ARAC_FAMILY_1"/>
    <property type="match status" value="1"/>
</dbReference>
<comment type="caution">
    <text evidence="5">The sequence shown here is derived from an EMBL/GenBank/DDBJ whole genome shotgun (WGS) entry which is preliminary data.</text>
</comment>
<dbReference type="InterPro" id="IPR011256">
    <property type="entry name" value="Reg_factor_effector_dom_sf"/>
</dbReference>
<dbReference type="SMART" id="SM00342">
    <property type="entry name" value="HTH_ARAC"/>
    <property type="match status" value="1"/>
</dbReference>
<dbReference type="Pfam" id="PF12833">
    <property type="entry name" value="HTH_18"/>
    <property type="match status" value="1"/>
</dbReference>
<name>A0AA44EHE4_9HYPH</name>
<dbReference type="SUPFAM" id="SSF46689">
    <property type="entry name" value="Homeodomain-like"/>
    <property type="match status" value="2"/>
</dbReference>
<dbReference type="Proteomes" id="UP001155820">
    <property type="component" value="Unassembled WGS sequence"/>
</dbReference>
<dbReference type="InterPro" id="IPR009057">
    <property type="entry name" value="Homeodomain-like_sf"/>
</dbReference>
<dbReference type="Pfam" id="PF06445">
    <property type="entry name" value="GyrI-like"/>
    <property type="match status" value="1"/>
</dbReference>
<dbReference type="Gene3D" id="3.20.80.10">
    <property type="entry name" value="Regulatory factor, effector binding domain"/>
    <property type="match status" value="1"/>
</dbReference>
<dbReference type="SUPFAM" id="SSF55136">
    <property type="entry name" value="Probable bacterial effector-binding domain"/>
    <property type="match status" value="1"/>
</dbReference>
<dbReference type="PROSITE" id="PS01124">
    <property type="entry name" value="HTH_ARAC_FAMILY_2"/>
    <property type="match status" value="1"/>
</dbReference>
<dbReference type="GO" id="GO:0043565">
    <property type="term" value="F:sequence-specific DNA binding"/>
    <property type="evidence" value="ECO:0007669"/>
    <property type="project" value="InterPro"/>
</dbReference>
<evidence type="ECO:0000259" key="4">
    <source>
        <dbReference type="PROSITE" id="PS01124"/>
    </source>
</evidence>
<keyword evidence="3" id="KW-0804">Transcription</keyword>
<sequence length="274" mass="30132">MPVLERLIWQIETDLNSEMSLRSLSERCAVNIHHMCRVFQHATGMSIMSYTRARKLSKAARAIVSGNDSIIAVALDAGYGSHEAFTRAFASYFGTTPSSLRKEHFAANLDLMEPFEMNKDMIVPVSAPRKQERAAFNVIGLGTDCSFAQTGNIPAVWQSFNAREEEVAGAVPGATYGVCCMADEAGNFRYIAGVEATGSTPAMERVDLPSQLYAVFTHTGHISDLPKTVYTIWNKVLPESGLEAAKAPDFEKYDHRFDGQTGRGEVEVWIPIIS</sequence>
<dbReference type="PANTHER" id="PTHR47504">
    <property type="entry name" value="RIGHT ORIGIN-BINDING PROTEIN"/>
    <property type="match status" value="1"/>
</dbReference>
<evidence type="ECO:0000256" key="1">
    <source>
        <dbReference type="ARBA" id="ARBA00023015"/>
    </source>
</evidence>
<dbReference type="SMART" id="SM00871">
    <property type="entry name" value="AraC_E_bind"/>
    <property type="match status" value="1"/>
</dbReference>
<dbReference type="InterPro" id="IPR050959">
    <property type="entry name" value="MarA-like"/>
</dbReference>
<dbReference type="InterPro" id="IPR010499">
    <property type="entry name" value="AraC_E-bd"/>
</dbReference>
<gene>
    <name evidence="5" type="ORF">FOB26_03040</name>
</gene>
<keyword evidence="2" id="KW-0238">DNA-binding</keyword>
<dbReference type="InterPro" id="IPR018062">
    <property type="entry name" value="HTH_AraC-typ_CS"/>
</dbReference>
<keyword evidence="5" id="KW-0614">Plasmid</keyword>
<dbReference type="AlphaFoldDB" id="A0AA44EHE4"/>
<evidence type="ECO:0000256" key="3">
    <source>
        <dbReference type="ARBA" id="ARBA00023163"/>
    </source>
</evidence>
<reference evidence="5" key="1">
    <citation type="submission" date="2019-07" db="EMBL/GenBank/DDBJ databases">
        <title>FDA dAtabase for Regulatory Grade micrObial Sequences (FDA-ARGOS): Supporting development and validation of Infectious Disease Dx tests.</title>
        <authorList>
            <person name="Bachman M."/>
            <person name="Young C."/>
            <person name="Tallon L."/>
            <person name="Sadzewicz L."/>
            <person name="Vavikolanu K."/>
            <person name="Mehta A."/>
            <person name="Aluvathingal J."/>
            <person name="Nadendla S."/>
            <person name="Nandy P."/>
            <person name="Geyer C."/>
            <person name="Yan Y."/>
            <person name="Sichtig H."/>
        </authorList>
    </citation>
    <scope>NUCLEOTIDE SEQUENCE</scope>
    <source>
        <strain evidence="5">FDAARGOS_618</strain>
        <plasmid evidence="5">unnamed5</plasmid>
    </source>
</reference>
<keyword evidence="6" id="KW-1185">Reference proteome</keyword>
<dbReference type="GO" id="GO:0003700">
    <property type="term" value="F:DNA-binding transcription factor activity"/>
    <property type="evidence" value="ECO:0007669"/>
    <property type="project" value="InterPro"/>
</dbReference>